<dbReference type="InterPro" id="IPR036794">
    <property type="entry name" value="ATP_F1_dsu/esu_C_sf"/>
</dbReference>
<dbReference type="SUPFAM" id="SSF51344">
    <property type="entry name" value="Epsilon subunit of F1F0-ATP synthase N-terminal domain"/>
    <property type="match status" value="1"/>
</dbReference>
<evidence type="ECO:0000256" key="13">
    <source>
        <dbReference type="SAM" id="Coils"/>
    </source>
</evidence>
<keyword evidence="7 11" id="KW-0406">Ion transport</keyword>
<dbReference type="PANTHER" id="PTHR13822">
    <property type="entry name" value="ATP SYNTHASE DELTA/EPSILON CHAIN"/>
    <property type="match status" value="1"/>
</dbReference>
<keyword evidence="4 11" id="KW-0813">Transport</keyword>
<dbReference type="GO" id="GO:0045259">
    <property type="term" value="C:proton-transporting ATP synthase complex"/>
    <property type="evidence" value="ECO:0007669"/>
    <property type="project" value="UniProtKB-KW"/>
</dbReference>
<evidence type="ECO:0000313" key="16">
    <source>
        <dbReference type="EMBL" id="KEZ87795.1"/>
    </source>
</evidence>
<dbReference type="OrthoDB" id="9804110at2"/>
<comment type="subcellular location">
    <subcellularLocation>
        <location evidence="2 11">Cell membrane</location>
        <topology evidence="2 11">Peripheral membrane protein</topology>
    </subcellularLocation>
</comment>
<dbReference type="HAMAP" id="MF_00530">
    <property type="entry name" value="ATP_synth_epsil_bac"/>
    <property type="match status" value="1"/>
</dbReference>
<dbReference type="InterPro" id="IPR036771">
    <property type="entry name" value="ATPsynth_dsu/esu_N"/>
</dbReference>
<protein>
    <recommendedName>
        <fullName evidence="11">ATP synthase epsilon chain</fullName>
    </recommendedName>
    <alternativeName>
        <fullName evidence="11">ATP synthase F1 sector epsilon subunit</fullName>
    </alternativeName>
    <alternativeName>
        <fullName evidence="11">F-ATPase epsilon subunit</fullName>
    </alternativeName>
</protein>
<dbReference type="NCBIfam" id="TIGR01216">
    <property type="entry name" value="ATP_synt_epsi"/>
    <property type="match status" value="1"/>
</dbReference>
<dbReference type="STRING" id="29354.IO98_20165"/>
<evidence type="ECO:0000259" key="14">
    <source>
        <dbReference type="Pfam" id="PF00401"/>
    </source>
</evidence>
<evidence type="ECO:0000256" key="12">
    <source>
        <dbReference type="RuleBase" id="RU003656"/>
    </source>
</evidence>
<dbReference type="GO" id="GO:0005886">
    <property type="term" value="C:plasma membrane"/>
    <property type="evidence" value="ECO:0007669"/>
    <property type="project" value="UniProtKB-SubCell"/>
</dbReference>
<feature type="domain" description="ATP synthase epsilon subunit C-terminal" evidence="14">
    <location>
        <begin position="87"/>
        <end position="130"/>
    </location>
</feature>
<feature type="coiled-coil region" evidence="13">
    <location>
        <begin position="91"/>
        <end position="118"/>
    </location>
</feature>
<comment type="caution">
    <text evidence="16">The sequence shown here is derived from an EMBL/GenBank/DDBJ whole genome shotgun (WGS) entry which is preliminary data.</text>
</comment>
<dbReference type="Pfam" id="PF00401">
    <property type="entry name" value="ATP-synt_DE"/>
    <property type="match status" value="1"/>
</dbReference>
<dbReference type="EMBL" id="JPME01000029">
    <property type="protein sequence ID" value="KEZ87795.1"/>
    <property type="molecule type" value="Genomic_DNA"/>
</dbReference>
<dbReference type="FunFam" id="1.20.5.440:FF:000001">
    <property type="entry name" value="ATP synthase epsilon chain"/>
    <property type="match status" value="1"/>
</dbReference>
<dbReference type="Gene3D" id="2.60.15.10">
    <property type="entry name" value="F0F1 ATP synthase delta/epsilon subunit, N-terminal"/>
    <property type="match status" value="1"/>
</dbReference>
<evidence type="ECO:0000313" key="17">
    <source>
        <dbReference type="Proteomes" id="UP000028525"/>
    </source>
</evidence>
<dbReference type="InterPro" id="IPR001469">
    <property type="entry name" value="ATP_synth_F1_dsu/esu"/>
</dbReference>
<dbReference type="Proteomes" id="UP000028525">
    <property type="component" value="Unassembled WGS sequence"/>
</dbReference>
<dbReference type="Gene3D" id="1.20.5.440">
    <property type="entry name" value="ATP synthase delta/epsilon subunit, C-terminal domain"/>
    <property type="match status" value="1"/>
</dbReference>
<name>A0A084JFR1_9FIRM</name>
<dbReference type="InterPro" id="IPR020546">
    <property type="entry name" value="ATP_synth_F1_dsu/esu_N"/>
</dbReference>
<dbReference type="RefSeq" id="WP_038284036.1">
    <property type="nucleotide sequence ID" value="NZ_JPME01000029.1"/>
</dbReference>
<keyword evidence="10 11" id="KW-0066">ATP synthesis</keyword>
<keyword evidence="17" id="KW-1185">Reference proteome</keyword>
<sequence length="132" mass="14773">MADLFKLQIITPERKFYEGEASMVELTTTEGDIGVYRNHIPMTAIVAPGILKIHEEGGVKNAALMSGFIEILPEKIVVMAEVVEWPDEIDTNRAEEAKVRAERRLKEQSGKIDNARAEAALRRALIRLSLTK</sequence>
<comment type="subunit">
    <text evidence="11 12">F-type ATPases have 2 components, CF(1) - the catalytic core - and CF(0) - the membrane proton channel. CF(1) has five subunits: alpha(3), beta(3), gamma(1), delta(1), epsilon(1). CF(0) has three main subunits: a, b and c.</text>
</comment>
<evidence type="ECO:0000256" key="4">
    <source>
        <dbReference type="ARBA" id="ARBA00022448"/>
    </source>
</evidence>
<dbReference type="Pfam" id="PF02823">
    <property type="entry name" value="ATP-synt_DE_N"/>
    <property type="match status" value="1"/>
</dbReference>
<dbReference type="GO" id="GO:0046933">
    <property type="term" value="F:proton-transporting ATP synthase activity, rotational mechanism"/>
    <property type="evidence" value="ECO:0007669"/>
    <property type="project" value="UniProtKB-UniRule"/>
</dbReference>
<evidence type="ECO:0000256" key="5">
    <source>
        <dbReference type="ARBA" id="ARBA00022475"/>
    </source>
</evidence>
<dbReference type="AlphaFoldDB" id="A0A084JFR1"/>
<evidence type="ECO:0000256" key="3">
    <source>
        <dbReference type="ARBA" id="ARBA00005712"/>
    </source>
</evidence>
<proteinExistence type="inferred from homology"/>
<evidence type="ECO:0000256" key="9">
    <source>
        <dbReference type="ARBA" id="ARBA00023196"/>
    </source>
</evidence>
<keyword evidence="13" id="KW-0175">Coiled coil</keyword>
<evidence type="ECO:0000256" key="8">
    <source>
        <dbReference type="ARBA" id="ARBA00023136"/>
    </source>
</evidence>
<dbReference type="CDD" id="cd12152">
    <property type="entry name" value="F1-ATPase_delta"/>
    <property type="match status" value="1"/>
</dbReference>
<keyword evidence="9 11" id="KW-0139">CF(1)</keyword>
<dbReference type="PANTHER" id="PTHR13822:SF10">
    <property type="entry name" value="ATP SYNTHASE EPSILON CHAIN, CHLOROPLASTIC"/>
    <property type="match status" value="1"/>
</dbReference>
<evidence type="ECO:0000259" key="15">
    <source>
        <dbReference type="Pfam" id="PF02823"/>
    </source>
</evidence>
<keyword evidence="8 11" id="KW-0472">Membrane</keyword>
<keyword evidence="6 11" id="KW-0375">Hydrogen ion transport</keyword>
<keyword evidence="5 11" id="KW-1003">Cell membrane</keyword>
<organism evidence="16 17">
    <name type="scientific">Lacrimispora celerecrescens</name>
    <dbReference type="NCBI Taxonomy" id="29354"/>
    <lineage>
        <taxon>Bacteria</taxon>
        <taxon>Bacillati</taxon>
        <taxon>Bacillota</taxon>
        <taxon>Clostridia</taxon>
        <taxon>Lachnospirales</taxon>
        <taxon>Lachnospiraceae</taxon>
        <taxon>Lacrimispora</taxon>
    </lineage>
</organism>
<dbReference type="InterPro" id="IPR020547">
    <property type="entry name" value="ATP_synth_F1_esu_C"/>
</dbReference>
<evidence type="ECO:0000256" key="6">
    <source>
        <dbReference type="ARBA" id="ARBA00022781"/>
    </source>
</evidence>
<evidence type="ECO:0000256" key="1">
    <source>
        <dbReference type="ARBA" id="ARBA00003543"/>
    </source>
</evidence>
<dbReference type="GO" id="GO:0005524">
    <property type="term" value="F:ATP binding"/>
    <property type="evidence" value="ECO:0007669"/>
    <property type="project" value="UniProtKB-UniRule"/>
</dbReference>
<evidence type="ECO:0000256" key="10">
    <source>
        <dbReference type="ARBA" id="ARBA00023310"/>
    </source>
</evidence>
<evidence type="ECO:0000256" key="7">
    <source>
        <dbReference type="ARBA" id="ARBA00023065"/>
    </source>
</evidence>
<evidence type="ECO:0000256" key="11">
    <source>
        <dbReference type="HAMAP-Rule" id="MF_00530"/>
    </source>
</evidence>
<evidence type="ECO:0000256" key="2">
    <source>
        <dbReference type="ARBA" id="ARBA00004202"/>
    </source>
</evidence>
<comment type="similarity">
    <text evidence="3 11 12">Belongs to the ATPase epsilon chain family.</text>
</comment>
<accession>A0A084JFR1</accession>
<reference evidence="16 17" key="1">
    <citation type="submission" date="2014-07" db="EMBL/GenBank/DDBJ databases">
        <title>Draft genome of Clostridium celerecrescens 152B isolated from sediments associated with methane hydrate from Krishna Godavari basin.</title>
        <authorList>
            <person name="Honkalas V.S."/>
            <person name="Dabir A.P."/>
            <person name="Arora P."/>
            <person name="Dhakephalkar P.K."/>
        </authorList>
    </citation>
    <scope>NUCLEOTIDE SEQUENCE [LARGE SCALE GENOMIC DNA]</scope>
    <source>
        <strain evidence="16 17">152B</strain>
    </source>
</reference>
<feature type="domain" description="ATP synthase F1 complex delta/epsilon subunit N-terminal" evidence="15">
    <location>
        <begin position="5"/>
        <end position="81"/>
    </location>
</feature>
<gene>
    <name evidence="11" type="primary">atpC</name>
    <name evidence="16" type="ORF">IO98_20165</name>
</gene>
<comment type="function">
    <text evidence="1 11">Produces ATP from ADP in the presence of a proton gradient across the membrane.</text>
</comment>
<dbReference type="SUPFAM" id="SSF46604">
    <property type="entry name" value="Epsilon subunit of F1F0-ATP synthase C-terminal domain"/>
    <property type="match status" value="1"/>
</dbReference>